<dbReference type="InterPro" id="IPR015915">
    <property type="entry name" value="Kelch-typ_b-propeller"/>
</dbReference>
<name>A0A8S2F299_9BILA</name>
<organism evidence="2 4">
    <name type="scientific">Didymodactylos carnosus</name>
    <dbReference type="NCBI Taxonomy" id="1234261"/>
    <lineage>
        <taxon>Eukaryota</taxon>
        <taxon>Metazoa</taxon>
        <taxon>Spiralia</taxon>
        <taxon>Gnathifera</taxon>
        <taxon>Rotifera</taxon>
        <taxon>Eurotatoria</taxon>
        <taxon>Bdelloidea</taxon>
        <taxon>Philodinida</taxon>
        <taxon>Philodinidae</taxon>
        <taxon>Didymodactylos</taxon>
    </lineage>
</organism>
<dbReference type="AlphaFoldDB" id="A0A8S2F299"/>
<gene>
    <name evidence="2" type="ORF">OVA965_LOCUS28597</name>
    <name evidence="3" type="ORF">TMI583_LOCUS29356</name>
</gene>
<evidence type="ECO:0000313" key="2">
    <source>
        <dbReference type="EMBL" id="CAF1302413.1"/>
    </source>
</evidence>
<proteinExistence type="predicted"/>
<evidence type="ECO:0000313" key="3">
    <source>
        <dbReference type="EMBL" id="CAF4108981.1"/>
    </source>
</evidence>
<dbReference type="SUPFAM" id="SSF117281">
    <property type="entry name" value="Kelch motif"/>
    <property type="match status" value="1"/>
</dbReference>
<comment type="caution">
    <text evidence="2">The sequence shown here is derived from an EMBL/GenBank/DDBJ whole genome shotgun (WGS) entry which is preliminary data.</text>
</comment>
<accession>A0A8S2F299</accession>
<dbReference type="Proteomes" id="UP000677228">
    <property type="component" value="Unassembled WGS sequence"/>
</dbReference>
<dbReference type="EMBL" id="CAJOBA010041192">
    <property type="protein sequence ID" value="CAF4108981.1"/>
    <property type="molecule type" value="Genomic_DNA"/>
</dbReference>
<keyword evidence="1" id="KW-0880">Kelch repeat</keyword>
<evidence type="ECO:0000256" key="1">
    <source>
        <dbReference type="ARBA" id="ARBA00022441"/>
    </source>
</evidence>
<dbReference type="InterPro" id="IPR006652">
    <property type="entry name" value="Kelch_1"/>
</dbReference>
<dbReference type="SMART" id="SM00612">
    <property type="entry name" value="Kelch"/>
    <property type="match status" value="1"/>
</dbReference>
<dbReference type="Proteomes" id="UP000682733">
    <property type="component" value="Unassembled WGS sequence"/>
</dbReference>
<dbReference type="InterPro" id="IPR037293">
    <property type="entry name" value="Gal_Oxidase_central_sf"/>
</dbReference>
<reference evidence="2" key="1">
    <citation type="submission" date="2021-02" db="EMBL/GenBank/DDBJ databases">
        <authorList>
            <person name="Nowell W R."/>
        </authorList>
    </citation>
    <scope>NUCLEOTIDE SEQUENCE</scope>
</reference>
<sequence length="86" mass="8948">MATARNWHTATLLNSGQALGTGGYGSSVYLASSEIYDPSMGQWNTTASMATTRAYHTATLLNSGKVLVTGGQASSGYVASSEIYYA</sequence>
<dbReference type="Gene3D" id="2.130.10.80">
    <property type="entry name" value="Galactose oxidase/kelch, beta-propeller"/>
    <property type="match status" value="1"/>
</dbReference>
<dbReference type="EMBL" id="CAJNOK010019610">
    <property type="protein sequence ID" value="CAF1302413.1"/>
    <property type="molecule type" value="Genomic_DNA"/>
</dbReference>
<protein>
    <submittedName>
        <fullName evidence="2">Uncharacterized protein</fullName>
    </submittedName>
</protein>
<evidence type="ECO:0000313" key="4">
    <source>
        <dbReference type="Proteomes" id="UP000677228"/>
    </source>
</evidence>